<dbReference type="STRING" id="1314777.A0A164R1N5"/>
<dbReference type="Gene3D" id="3.40.50.720">
    <property type="entry name" value="NAD(P)-binding Rossmann-like Domain"/>
    <property type="match status" value="1"/>
</dbReference>
<keyword evidence="4" id="KW-1185">Reference proteome</keyword>
<evidence type="ECO:0000256" key="2">
    <source>
        <dbReference type="ARBA" id="ARBA00023002"/>
    </source>
</evidence>
<organism evidence="3 4">
    <name type="scientific">Sistotremastrum niveocremeum HHB9708</name>
    <dbReference type="NCBI Taxonomy" id="1314777"/>
    <lineage>
        <taxon>Eukaryota</taxon>
        <taxon>Fungi</taxon>
        <taxon>Dikarya</taxon>
        <taxon>Basidiomycota</taxon>
        <taxon>Agaricomycotina</taxon>
        <taxon>Agaricomycetes</taxon>
        <taxon>Sistotremastrales</taxon>
        <taxon>Sistotremastraceae</taxon>
        <taxon>Sertulicium</taxon>
        <taxon>Sertulicium niveocremeum</taxon>
    </lineage>
</organism>
<dbReference type="PANTHER" id="PTHR43008">
    <property type="entry name" value="BENZIL REDUCTASE"/>
    <property type="match status" value="1"/>
</dbReference>
<sequence length="289" mass="31870">MAVPNEELPVTMRHDIYPEIDPHQIFTNQTYKDKVVLITGSSRGIGEEIALFYAKAGASLALVARQQSTLDEVRNNILKQAPVAAIITFVADVIKINEVQAAVNGTVEKYGKLDIVIANAGKGDPWEKPFTESDPDNWWNTIEVNLRGVYNVAHYSLPHLDQTSGYFITTSSRAAQGRRPNASAYSISKHAVGRLNEFIKIEHPKVKSIAVHPGGVKTAMAAIVPQIHHLLVDSPQLAAGTMLQLTSGKYDWLSGRYYASTWDLGEVERDWKDKILAEEALVSRLAIPS</sequence>
<dbReference type="Proteomes" id="UP000076722">
    <property type="component" value="Unassembled WGS sequence"/>
</dbReference>
<dbReference type="SUPFAM" id="SSF51735">
    <property type="entry name" value="NAD(P)-binding Rossmann-fold domains"/>
    <property type="match status" value="1"/>
</dbReference>
<dbReference type="GO" id="GO:0050664">
    <property type="term" value="F:oxidoreductase activity, acting on NAD(P)H, oxygen as acceptor"/>
    <property type="evidence" value="ECO:0007669"/>
    <property type="project" value="TreeGrafter"/>
</dbReference>
<dbReference type="PRINTS" id="PR00081">
    <property type="entry name" value="GDHRDH"/>
</dbReference>
<evidence type="ECO:0000256" key="1">
    <source>
        <dbReference type="ARBA" id="ARBA00006484"/>
    </source>
</evidence>
<reference evidence="3 4" key="1">
    <citation type="journal article" date="2016" name="Mol. Biol. Evol.">
        <title>Comparative Genomics of Early-Diverging Mushroom-Forming Fungi Provides Insights into the Origins of Lignocellulose Decay Capabilities.</title>
        <authorList>
            <person name="Nagy L.G."/>
            <person name="Riley R."/>
            <person name="Tritt A."/>
            <person name="Adam C."/>
            <person name="Daum C."/>
            <person name="Floudas D."/>
            <person name="Sun H."/>
            <person name="Yadav J.S."/>
            <person name="Pangilinan J."/>
            <person name="Larsson K.H."/>
            <person name="Matsuura K."/>
            <person name="Barry K."/>
            <person name="Labutti K."/>
            <person name="Kuo R."/>
            <person name="Ohm R.A."/>
            <person name="Bhattacharya S.S."/>
            <person name="Shirouzu T."/>
            <person name="Yoshinaga Y."/>
            <person name="Martin F.M."/>
            <person name="Grigoriev I.V."/>
            <person name="Hibbett D.S."/>
        </authorList>
    </citation>
    <scope>NUCLEOTIDE SEQUENCE [LARGE SCALE GENOMIC DNA]</scope>
    <source>
        <strain evidence="3 4">HHB9708</strain>
    </source>
</reference>
<protein>
    <submittedName>
        <fullName evidence="3">NAD-P-binding protein</fullName>
    </submittedName>
</protein>
<dbReference type="Pfam" id="PF00106">
    <property type="entry name" value="adh_short"/>
    <property type="match status" value="1"/>
</dbReference>
<comment type="similarity">
    <text evidence="1">Belongs to the short-chain dehydrogenases/reductases (SDR) family.</text>
</comment>
<dbReference type="InterPro" id="IPR002347">
    <property type="entry name" value="SDR_fam"/>
</dbReference>
<keyword evidence="2" id="KW-0560">Oxidoreductase</keyword>
<name>A0A164R1N5_9AGAM</name>
<dbReference type="InterPro" id="IPR036291">
    <property type="entry name" value="NAD(P)-bd_dom_sf"/>
</dbReference>
<dbReference type="GO" id="GO:0016616">
    <property type="term" value="F:oxidoreductase activity, acting on the CH-OH group of donors, NAD or NADP as acceptor"/>
    <property type="evidence" value="ECO:0007669"/>
    <property type="project" value="UniProtKB-ARBA"/>
</dbReference>
<dbReference type="OrthoDB" id="1933717at2759"/>
<dbReference type="AlphaFoldDB" id="A0A164R1N5"/>
<dbReference type="CDD" id="cd05233">
    <property type="entry name" value="SDR_c"/>
    <property type="match status" value="1"/>
</dbReference>
<evidence type="ECO:0000313" key="3">
    <source>
        <dbReference type="EMBL" id="KZS90168.1"/>
    </source>
</evidence>
<accession>A0A164R1N5</accession>
<dbReference type="EMBL" id="KV419423">
    <property type="protein sequence ID" value="KZS90168.1"/>
    <property type="molecule type" value="Genomic_DNA"/>
</dbReference>
<evidence type="ECO:0000313" key="4">
    <source>
        <dbReference type="Proteomes" id="UP000076722"/>
    </source>
</evidence>
<dbReference type="PANTHER" id="PTHR43008:SF4">
    <property type="entry name" value="CHAIN DEHYDROGENASE, PUTATIVE (AFU_ORTHOLOGUE AFUA_4G08710)-RELATED"/>
    <property type="match status" value="1"/>
</dbReference>
<proteinExistence type="inferred from homology"/>
<gene>
    <name evidence="3" type="ORF">SISNIDRAFT_524811</name>
</gene>